<dbReference type="InterPro" id="IPR001610">
    <property type="entry name" value="PAC"/>
</dbReference>
<evidence type="ECO:0000256" key="4">
    <source>
        <dbReference type="ARBA" id="ARBA00012528"/>
    </source>
</evidence>
<feature type="transmembrane region" description="Helical" evidence="14">
    <location>
        <begin position="269"/>
        <end position="290"/>
    </location>
</feature>
<dbReference type="SMART" id="SM00267">
    <property type="entry name" value="GGDEF"/>
    <property type="match status" value="1"/>
</dbReference>
<dbReference type="GO" id="GO:0006355">
    <property type="term" value="P:regulation of DNA-templated transcription"/>
    <property type="evidence" value="ECO:0007669"/>
    <property type="project" value="InterPro"/>
</dbReference>
<dbReference type="GO" id="GO:0005886">
    <property type="term" value="C:plasma membrane"/>
    <property type="evidence" value="ECO:0007669"/>
    <property type="project" value="UniProtKB-SubCell"/>
</dbReference>
<dbReference type="Proteomes" id="UP000295530">
    <property type="component" value="Unassembled WGS sequence"/>
</dbReference>
<sequence>MKISEQRVPVTPSHPALSMLCLGILTFIFTLFSLELTRFGTVLAPLWFPTSIMMVAFYRYAGKMWPVIAAACTLGGLLATWVLFPPSSLNLIYPAINAIEAALGAVLLRKFLPGYNPLQNLHDWVRLAISSAIVPPLAGGLLVLLFAPAEHALHTFLVWVLSESIGALALVPLGLLYKNHYLLRHRKPRLLLETMLTLAVTLALSAMAMLWLPWPFTCVIVLLMWSAVRLPRMEAFTIFLITIMMVSLMMATNPLSLQTPHVYVMSNTPWLPFLMILLPANVMTMVMYAFRAERKHITESEERFRNAMEYSAIGMALVGTEGQWLQANKALCKFLGYSQNELRAMTFQQLTWPEDLDNDLSQLELLVSGEINTYTMEKRYYTRKGDVVWALLAVSLVRHADGTPLYFIAQIEDINDLKHTEWVNKRLMERITLANEAGGIGIWEWELEPDLISWDKRMFELYEIPSHLKPTWQLWHNCLVEEDREQAERVIRNALTARSPFKLEFRIHVKEGIRHIRSLANRVLNKQGEVERLLGINMDMTEVKQLNEALFQEKERLHITLDSIGEAVLCTDVDMNVIFMNPVAEKMSGWSQDQAMKQPLLNVLRITFGDNGPLMENIHSGDMSRNDIDQDVVLHCRDGGSYDIHYSITPLSTLDGQNIGSVLVIQDVTESRKMLRQLSYSASHDALTHLANRVSFENHLKRLLQSVQETHQRHALVFIDLDRFKAVNDTAGHAAGDALLRELSSMVLSMLRTSDVLARLGGDEFGLLLPDCNIESARYISGRIIQAINDYHFLWEGRLHRIGASAGITLIDEHNCLATEVMSQADIACYTSKNNGRGMVSVYEPQQDRLHQQRSMMSLDEQWHMVRDNHLVMMARGVASPRIPETSNFWLLSMRLWTSEGEMVEEQAFRKGLADQELIHALDRRIFQEFFRSWAPKVATRGVSVTLPLSAAGLTGPVLINEILDGLKESAMPARLLHLVFNASSLAQSGVQEGLDQLRNAGCKIIISQVGQDLDLFEHLKAGIADYVMLDPELIGNVHASLMDEMMVTIVQGHAQRLGMKTIAGPTNQALMMDTLSGIGVDLIYGDSIAANQPLEVVLNTSYFAIN</sequence>
<dbReference type="PROSITE" id="PS50113">
    <property type="entry name" value="PAC"/>
    <property type="match status" value="3"/>
</dbReference>
<evidence type="ECO:0000256" key="5">
    <source>
        <dbReference type="ARBA" id="ARBA00022475"/>
    </source>
</evidence>
<dbReference type="InterPro" id="IPR000160">
    <property type="entry name" value="GGDEF_dom"/>
</dbReference>
<evidence type="ECO:0000256" key="10">
    <source>
        <dbReference type="ARBA" id="ARBA00022741"/>
    </source>
</evidence>
<feature type="domain" description="PAC" evidence="16">
    <location>
        <begin position="626"/>
        <end position="680"/>
    </location>
</feature>
<evidence type="ECO:0000259" key="16">
    <source>
        <dbReference type="PROSITE" id="PS50113"/>
    </source>
</evidence>
<protein>
    <recommendedName>
        <fullName evidence="4">diguanylate cyclase</fullName>
        <ecNumber evidence="4">2.7.7.65</ecNumber>
    </recommendedName>
</protein>
<dbReference type="EMBL" id="SNVX01000013">
    <property type="protein sequence ID" value="TDN55658.1"/>
    <property type="molecule type" value="Genomic_DNA"/>
</dbReference>
<dbReference type="PROSITE" id="PS50887">
    <property type="entry name" value="GGDEF"/>
    <property type="match status" value="1"/>
</dbReference>
<evidence type="ECO:0000256" key="7">
    <source>
        <dbReference type="ARBA" id="ARBA00022679"/>
    </source>
</evidence>
<feature type="domain" description="PAC" evidence="16">
    <location>
        <begin position="501"/>
        <end position="552"/>
    </location>
</feature>
<keyword evidence="9" id="KW-0677">Repeat</keyword>
<dbReference type="NCBIfam" id="NF007298">
    <property type="entry name" value="PRK09776.1"/>
    <property type="match status" value="1"/>
</dbReference>
<dbReference type="InterPro" id="IPR013655">
    <property type="entry name" value="PAS_fold_3"/>
</dbReference>
<dbReference type="NCBIfam" id="TIGR00254">
    <property type="entry name" value="GGDEF"/>
    <property type="match status" value="1"/>
</dbReference>
<dbReference type="SMART" id="SM00086">
    <property type="entry name" value="PAC"/>
    <property type="match status" value="3"/>
</dbReference>
<dbReference type="FunFam" id="3.30.450.20:FF:000154">
    <property type="entry name" value="Probable diguanylate cyclase DgcE"/>
    <property type="match status" value="1"/>
</dbReference>
<dbReference type="CDD" id="cd00130">
    <property type="entry name" value="PAS"/>
    <property type="match status" value="3"/>
</dbReference>
<dbReference type="FunFam" id="2.10.70.100:FF:000001">
    <property type="entry name" value="Sensory transduction histidine kinase"/>
    <property type="match status" value="1"/>
</dbReference>
<comment type="catalytic activity">
    <reaction evidence="13">
        <text>2 GTP = 3',3'-c-di-GMP + 2 diphosphate</text>
        <dbReference type="Rhea" id="RHEA:24898"/>
        <dbReference type="ChEBI" id="CHEBI:33019"/>
        <dbReference type="ChEBI" id="CHEBI:37565"/>
        <dbReference type="ChEBI" id="CHEBI:58805"/>
        <dbReference type="EC" id="2.7.7.65"/>
    </reaction>
</comment>
<dbReference type="PROSITE" id="PS50112">
    <property type="entry name" value="PAS"/>
    <property type="match status" value="2"/>
</dbReference>
<organism evidence="19 20">
    <name type="scientific">Scandinavium goeteborgense</name>
    <dbReference type="NCBI Taxonomy" id="1851514"/>
    <lineage>
        <taxon>Bacteria</taxon>
        <taxon>Pseudomonadati</taxon>
        <taxon>Pseudomonadota</taxon>
        <taxon>Gammaproteobacteria</taxon>
        <taxon>Enterobacterales</taxon>
        <taxon>Enterobacteriaceae</taxon>
        <taxon>Scandinavium</taxon>
    </lineage>
</organism>
<feature type="domain" description="EAL" evidence="17">
    <location>
        <begin position="855"/>
        <end position="1106"/>
    </location>
</feature>
<evidence type="ECO:0000256" key="11">
    <source>
        <dbReference type="ARBA" id="ARBA00022989"/>
    </source>
</evidence>
<keyword evidence="11 14" id="KW-1133">Transmembrane helix</keyword>
<dbReference type="Gene3D" id="3.30.450.20">
    <property type="entry name" value="PAS domain"/>
    <property type="match status" value="3"/>
</dbReference>
<feature type="transmembrane region" description="Helical" evidence="14">
    <location>
        <begin position="153"/>
        <end position="177"/>
    </location>
</feature>
<dbReference type="Pfam" id="PF08447">
    <property type="entry name" value="PAS_3"/>
    <property type="match status" value="1"/>
</dbReference>
<dbReference type="InterPro" id="IPR013767">
    <property type="entry name" value="PAS_fold"/>
</dbReference>
<evidence type="ECO:0000256" key="6">
    <source>
        <dbReference type="ARBA" id="ARBA00022519"/>
    </source>
</evidence>
<dbReference type="Gene3D" id="2.10.70.100">
    <property type="match status" value="1"/>
</dbReference>
<proteinExistence type="predicted"/>
<keyword evidence="10" id="KW-0547">Nucleotide-binding</keyword>
<keyword evidence="8 14" id="KW-0812">Transmembrane</keyword>
<dbReference type="NCBIfam" id="TIGR00229">
    <property type="entry name" value="sensory_box"/>
    <property type="match status" value="2"/>
</dbReference>
<evidence type="ECO:0000259" key="17">
    <source>
        <dbReference type="PROSITE" id="PS50883"/>
    </source>
</evidence>
<name>A0A4R6EEJ3_SCAGO</name>
<accession>A0A4R6EEJ3</accession>
<dbReference type="InterPro" id="IPR052155">
    <property type="entry name" value="Biofilm_reg_signaling"/>
</dbReference>
<dbReference type="RefSeq" id="WP_133461891.1">
    <property type="nucleotide sequence ID" value="NZ_SNVX01000013.1"/>
</dbReference>
<keyword evidence="7" id="KW-0808">Transferase</keyword>
<dbReference type="FunFam" id="3.30.70.270:FF:000001">
    <property type="entry name" value="Diguanylate cyclase domain protein"/>
    <property type="match status" value="1"/>
</dbReference>
<dbReference type="Pfam" id="PF05231">
    <property type="entry name" value="MASE1"/>
    <property type="match status" value="1"/>
</dbReference>
<evidence type="ECO:0000256" key="1">
    <source>
        <dbReference type="ARBA" id="ARBA00001946"/>
    </source>
</evidence>
<dbReference type="GO" id="GO:0000166">
    <property type="term" value="F:nucleotide binding"/>
    <property type="evidence" value="ECO:0007669"/>
    <property type="project" value="UniProtKB-KW"/>
</dbReference>
<comment type="pathway">
    <text evidence="3">Purine metabolism; 3',5'-cyclic di-GMP biosynthesis.</text>
</comment>
<feature type="transmembrane region" description="Helical" evidence="14">
    <location>
        <begin position="65"/>
        <end position="84"/>
    </location>
</feature>
<dbReference type="InterPro" id="IPR000700">
    <property type="entry name" value="PAS-assoc_C"/>
</dbReference>
<keyword evidence="5" id="KW-1003">Cell membrane</keyword>
<dbReference type="InterPro" id="IPR035965">
    <property type="entry name" value="PAS-like_dom_sf"/>
</dbReference>
<dbReference type="PROSITE" id="PS50883">
    <property type="entry name" value="EAL"/>
    <property type="match status" value="1"/>
</dbReference>
<feature type="transmembrane region" description="Helical" evidence="14">
    <location>
        <begin position="12"/>
        <end position="33"/>
    </location>
</feature>
<dbReference type="Gene3D" id="3.30.70.270">
    <property type="match status" value="1"/>
</dbReference>
<evidence type="ECO:0000259" key="15">
    <source>
        <dbReference type="PROSITE" id="PS50112"/>
    </source>
</evidence>
<feature type="domain" description="PAS" evidence="15">
    <location>
        <begin position="300"/>
        <end position="370"/>
    </location>
</feature>
<evidence type="ECO:0000256" key="13">
    <source>
        <dbReference type="ARBA" id="ARBA00034247"/>
    </source>
</evidence>
<gene>
    <name evidence="19" type="ORF">EC847_11375</name>
</gene>
<feature type="domain" description="PAC" evidence="16">
    <location>
        <begin position="374"/>
        <end position="426"/>
    </location>
</feature>
<dbReference type="OrthoDB" id="9787514at2"/>
<evidence type="ECO:0000256" key="14">
    <source>
        <dbReference type="SAM" id="Phobius"/>
    </source>
</evidence>
<feature type="domain" description="GGDEF" evidence="18">
    <location>
        <begin position="712"/>
        <end position="845"/>
    </location>
</feature>
<dbReference type="SUPFAM" id="SSF55785">
    <property type="entry name" value="PYP-like sensor domain (PAS domain)"/>
    <property type="match status" value="3"/>
</dbReference>
<keyword evidence="12 14" id="KW-0472">Membrane</keyword>
<dbReference type="Gene3D" id="3.20.20.450">
    <property type="entry name" value="EAL domain"/>
    <property type="match status" value="1"/>
</dbReference>
<dbReference type="AlphaFoldDB" id="A0A4R6EEJ3"/>
<comment type="caution">
    <text evidence="19">The sequence shown here is derived from an EMBL/GenBank/DDBJ whole genome shotgun (WGS) entry which is preliminary data.</text>
</comment>
<feature type="transmembrane region" description="Helical" evidence="14">
    <location>
        <begin position="235"/>
        <end position="257"/>
    </location>
</feature>
<comment type="cofactor">
    <cofactor evidence="1">
        <name>Mg(2+)</name>
        <dbReference type="ChEBI" id="CHEBI:18420"/>
    </cofactor>
</comment>
<keyword evidence="20" id="KW-1185">Reference proteome</keyword>
<reference evidence="19 20" key="1">
    <citation type="submission" date="2019-03" db="EMBL/GenBank/DDBJ databases">
        <title>Genomic analyses of the natural microbiome of Caenorhabditis elegans.</title>
        <authorList>
            <person name="Samuel B."/>
        </authorList>
    </citation>
    <scope>NUCLEOTIDE SEQUENCE [LARGE SCALE GENOMIC DNA]</scope>
    <source>
        <strain evidence="19 20">BIGb0156</strain>
    </source>
</reference>
<dbReference type="GO" id="GO:0052621">
    <property type="term" value="F:diguanylate cyclase activity"/>
    <property type="evidence" value="ECO:0007669"/>
    <property type="project" value="UniProtKB-EC"/>
</dbReference>
<dbReference type="InterPro" id="IPR001633">
    <property type="entry name" value="EAL_dom"/>
</dbReference>
<dbReference type="PANTHER" id="PTHR44757">
    <property type="entry name" value="DIGUANYLATE CYCLASE DGCP"/>
    <property type="match status" value="1"/>
</dbReference>
<feature type="transmembrane region" description="Helical" evidence="14">
    <location>
        <begin position="124"/>
        <end position="147"/>
    </location>
</feature>
<dbReference type="InterPro" id="IPR000014">
    <property type="entry name" value="PAS"/>
</dbReference>
<feature type="transmembrane region" description="Helical" evidence="14">
    <location>
        <begin position="39"/>
        <end position="58"/>
    </location>
</feature>
<dbReference type="InterPro" id="IPR029787">
    <property type="entry name" value="Nucleotide_cyclase"/>
</dbReference>
<dbReference type="InterPro" id="IPR035919">
    <property type="entry name" value="EAL_sf"/>
</dbReference>
<dbReference type="SMART" id="SM00091">
    <property type="entry name" value="PAS"/>
    <property type="match status" value="3"/>
</dbReference>
<feature type="transmembrane region" description="Helical" evidence="14">
    <location>
        <begin position="90"/>
        <end position="112"/>
    </location>
</feature>
<evidence type="ECO:0000313" key="19">
    <source>
        <dbReference type="EMBL" id="TDN55658.1"/>
    </source>
</evidence>
<keyword evidence="6" id="KW-0997">Cell inner membrane</keyword>
<dbReference type="Pfam" id="PF00989">
    <property type="entry name" value="PAS"/>
    <property type="match status" value="2"/>
</dbReference>
<dbReference type="SUPFAM" id="SSF55073">
    <property type="entry name" value="Nucleotide cyclase"/>
    <property type="match status" value="1"/>
</dbReference>
<dbReference type="PANTHER" id="PTHR44757:SF4">
    <property type="entry name" value="DIGUANYLATE CYCLASE DGCE-RELATED"/>
    <property type="match status" value="1"/>
</dbReference>
<comment type="subcellular location">
    <subcellularLocation>
        <location evidence="2">Cell inner membrane</location>
        <topology evidence="2">Multi-pass membrane protein</topology>
    </subcellularLocation>
</comment>
<dbReference type="SUPFAM" id="SSF141868">
    <property type="entry name" value="EAL domain-like"/>
    <property type="match status" value="1"/>
</dbReference>
<feature type="domain" description="PAS" evidence="15">
    <location>
        <begin position="553"/>
        <end position="601"/>
    </location>
</feature>
<dbReference type="EC" id="2.7.7.65" evidence="4"/>
<dbReference type="InterPro" id="IPR043128">
    <property type="entry name" value="Rev_trsase/Diguanyl_cyclase"/>
</dbReference>
<evidence type="ECO:0000256" key="3">
    <source>
        <dbReference type="ARBA" id="ARBA00004665"/>
    </source>
</evidence>
<dbReference type="Pfam" id="PF00563">
    <property type="entry name" value="EAL"/>
    <property type="match status" value="1"/>
</dbReference>
<evidence type="ECO:0000256" key="9">
    <source>
        <dbReference type="ARBA" id="ARBA00022737"/>
    </source>
</evidence>
<evidence type="ECO:0000256" key="8">
    <source>
        <dbReference type="ARBA" id="ARBA00022692"/>
    </source>
</evidence>
<dbReference type="Pfam" id="PF00990">
    <property type="entry name" value="GGDEF"/>
    <property type="match status" value="1"/>
</dbReference>
<evidence type="ECO:0000256" key="2">
    <source>
        <dbReference type="ARBA" id="ARBA00004429"/>
    </source>
</evidence>
<evidence type="ECO:0000259" key="18">
    <source>
        <dbReference type="PROSITE" id="PS50887"/>
    </source>
</evidence>
<feature type="transmembrane region" description="Helical" evidence="14">
    <location>
        <begin position="189"/>
        <end position="206"/>
    </location>
</feature>
<dbReference type="CDD" id="cd01949">
    <property type="entry name" value="GGDEF"/>
    <property type="match status" value="1"/>
</dbReference>
<dbReference type="InterPro" id="IPR007895">
    <property type="entry name" value="MASE1"/>
</dbReference>
<evidence type="ECO:0000256" key="12">
    <source>
        <dbReference type="ARBA" id="ARBA00023136"/>
    </source>
</evidence>
<dbReference type="SMART" id="SM00052">
    <property type="entry name" value="EAL"/>
    <property type="match status" value="1"/>
</dbReference>
<evidence type="ECO:0000313" key="20">
    <source>
        <dbReference type="Proteomes" id="UP000295530"/>
    </source>
</evidence>